<feature type="compositionally biased region" description="Low complexity" evidence="1">
    <location>
        <begin position="11"/>
        <end position="27"/>
    </location>
</feature>
<comment type="caution">
    <text evidence="2">The sequence shown here is derived from an EMBL/GenBank/DDBJ whole genome shotgun (WGS) entry which is preliminary data.</text>
</comment>
<reference evidence="2 3" key="1">
    <citation type="journal article" date="2025" name="Microbiol. Resour. Announc.">
        <title>Draft genome sequences for Neonectria magnoliae and Neonectria punicea, canker pathogens of Liriodendron tulipifera and Acer saccharum in West Virginia.</title>
        <authorList>
            <person name="Petronek H.M."/>
            <person name="Kasson M.T."/>
            <person name="Metheny A.M."/>
            <person name="Stauder C.M."/>
            <person name="Lovett B."/>
            <person name="Lynch S.C."/>
            <person name="Garnas J.R."/>
            <person name="Kasson L.R."/>
            <person name="Stajich J.E."/>
        </authorList>
    </citation>
    <scope>NUCLEOTIDE SEQUENCE [LARGE SCALE GENOMIC DNA]</scope>
    <source>
        <strain evidence="2 3">NRRL 64653</strain>
    </source>
</reference>
<protein>
    <submittedName>
        <fullName evidence="2">Chaperonin</fullName>
    </submittedName>
</protein>
<gene>
    <name evidence="2" type="primary">HSP60_2</name>
    <name evidence="2" type="ORF">QQX98_004749</name>
</gene>
<evidence type="ECO:0000313" key="2">
    <source>
        <dbReference type="EMBL" id="KAK7417146.1"/>
    </source>
</evidence>
<evidence type="ECO:0000313" key="3">
    <source>
        <dbReference type="Proteomes" id="UP001498476"/>
    </source>
</evidence>
<sequence length="376" mass="42134">MGSSPVKKTPSKTARSTAQARRSASKATKNDGSPVKTPTRRSAKKAAREYNYTSIPPNEQQRSENGRVPGRSLIVWGRPRMAEKLLLHLQYECARYKIELPWNNIAHRLKPGSTGAAVNQHLARLRRELIAEGHLVPPVLPRPGGAAVDHTIRGYVRKDEQGDDKLETRAVRFNERVDDRKFNLPDALDVRDQMIINLDSDDEEVNDSDDELSDCPAPIQQTHEVPSGNFHQFTEPEVAQPVHVEPVTSIEVEDEANPKNTSFENDPFQFNQMDFNSLPTLQKDDVFTSSQNVWNNPQNVIESPEKPIVPPQVRQGYSATETDDGTSTFVPSVSHVRKQVPRRQTQPVVPNHGLGNMFRFPVGAPMFPPSTEQAAY</sequence>
<feature type="compositionally biased region" description="Polar residues" evidence="1">
    <location>
        <begin position="51"/>
        <end position="60"/>
    </location>
</feature>
<dbReference type="EMBL" id="JAZAVJ010000060">
    <property type="protein sequence ID" value="KAK7417146.1"/>
    <property type="molecule type" value="Genomic_DNA"/>
</dbReference>
<feature type="region of interest" description="Disordered" evidence="1">
    <location>
        <begin position="1"/>
        <end position="66"/>
    </location>
</feature>
<accession>A0ABR1H7X2</accession>
<name>A0ABR1H7X2_9HYPO</name>
<keyword evidence="3" id="KW-1185">Reference proteome</keyword>
<evidence type="ECO:0000256" key="1">
    <source>
        <dbReference type="SAM" id="MobiDB-lite"/>
    </source>
</evidence>
<organism evidence="2 3">
    <name type="scientific">Neonectria punicea</name>
    <dbReference type="NCBI Taxonomy" id="979145"/>
    <lineage>
        <taxon>Eukaryota</taxon>
        <taxon>Fungi</taxon>
        <taxon>Dikarya</taxon>
        <taxon>Ascomycota</taxon>
        <taxon>Pezizomycotina</taxon>
        <taxon>Sordariomycetes</taxon>
        <taxon>Hypocreomycetidae</taxon>
        <taxon>Hypocreales</taxon>
        <taxon>Nectriaceae</taxon>
        <taxon>Neonectria</taxon>
    </lineage>
</organism>
<dbReference type="Proteomes" id="UP001498476">
    <property type="component" value="Unassembled WGS sequence"/>
</dbReference>
<proteinExistence type="predicted"/>